<feature type="transmembrane region" description="Helical" evidence="1">
    <location>
        <begin position="202"/>
        <end position="220"/>
    </location>
</feature>
<evidence type="ECO:0008006" key="4">
    <source>
        <dbReference type="Google" id="ProtNLM"/>
    </source>
</evidence>
<dbReference type="PATRIC" id="fig|1703775.3.peg.1366"/>
<accession>A0A0S7XRE7</accession>
<name>A0A0S7XRE7_UNCSA</name>
<organism evidence="2 3">
    <name type="scientific">candidate division WOR-1 bacterium DG_54_3</name>
    <dbReference type="NCBI Taxonomy" id="1703775"/>
    <lineage>
        <taxon>Bacteria</taxon>
        <taxon>Bacillati</taxon>
        <taxon>Saganbacteria</taxon>
    </lineage>
</organism>
<gene>
    <name evidence="2" type="ORF">AMJ44_11825</name>
</gene>
<feature type="transmembrane region" description="Helical" evidence="1">
    <location>
        <begin position="30"/>
        <end position="48"/>
    </location>
</feature>
<keyword evidence="1" id="KW-0812">Transmembrane</keyword>
<sequence>MFKNHAIIGLLVLIISGILLYFKIEPVSTCFYIFAWWSFIIILDGFIYQKTGQSLIRSRTREFVFMIVISNLFWLIFEGYNFFIKNWYYINAPSNILWRRLASFLAFGTVLPAIFSATELLESYGLLKNFKIEKLNITKDTLRFEIVLGLIFIIFPFIFPEHCFPLIWGGFIFLLDPINYKFGGRSLLRDLENGSIRKLCMLLLGGLICGIFWEFWNFWAGSKWVYSIPISTEQYKLFEMPLLGFVGFPPFAVECYVMYSFITLLKEKLINNKLYLKMIFWVIIFSVIFLLLHFLDKYTILSFTS</sequence>
<feature type="transmembrane region" description="Helical" evidence="1">
    <location>
        <begin position="60"/>
        <end position="77"/>
    </location>
</feature>
<evidence type="ECO:0000256" key="1">
    <source>
        <dbReference type="SAM" id="Phobius"/>
    </source>
</evidence>
<evidence type="ECO:0000313" key="2">
    <source>
        <dbReference type="EMBL" id="KPJ64950.1"/>
    </source>
</evidence>
<dbReference type="EMBL" id="LIZX01000155">
    <property type="protein sequence ID" value="KPJ64950.1"/>
    <property type="molecule type" value="Genomic_DNA"/>
</dbReference>
<keyword evidence="1" id="KW-1133">Transmembrane helix</keyword>
<feature type="transmembrane region" description="Helical" evidence="1">
    <location>
        <begin position="274"/>
        <end position="295"/>
    </location>
</feature>
<dbReference type="Proteomes" id="UP000051861">
    <property type="component" value="Unassembled WGS sequence"/>
</dbReference>
<feature type="transmembrane region" description="Helical" evidence="1">
    <location>
        <begin position="7"/>
        <end position="24"/>
    </location>
</feature>
<dbReference type="AlphaFoldDB" id="A0A0S7XRE7"/>
<proteinExistence type="predicted"/>
<protein>
    <recommendedName>
        <fullName evidence="4">Lycopene cyclase domain-containing protein</fullName>
    </recommendedName>
</protein>
<reference evidence="2 3" key="1">
    <citation type="journal article" date="2015" name="Microbiome">
        <title>Genomic resolution of linkages in carbon, nitrogen, and sulfur cycling among widespread estuary sediment bacteria.</title>
        <authorList>
            <person name="Baker B.J."/>
            <person name="Lazar C.S."/>
            <person name="Teske A.P."/>
            <person name="Dick G.J."/>
        </authorList>
    </citation>
    <scope>NUCLEOTIDE SEQUENCE [LARGE SCALE GENOMIC DNA]</scope>
    <source>
        <strain evidence="2">DG_54_3</strain>
    </source>
</reference>
<comment type="caution">
    <text evidence="2">The sequence shown here is derived from an EMBL/GenBank/DDBJ whole genome shotgun (WGS) entry which is preliminary data.</text>
</comment>
<evidence type="ECO:0000313" key="3">
    <source>
        <dbReference type="Proteomes" id="UP000051861"/>
    </source>
</evidence>
<feature type="transmembrane region" description="Helical" evidence="1">
    <location>
        <begin position="240"/>
        <end position="262"/>
    </location>
</feature>
<keyword evidence="1" id="KW-0472">Membrane</keyword>
<feature type="transmembrane region" description="Helical" evidence="1">
    <location>
        <begin position="97"/>
        <end position="121"/>
    </location>
</feature>